<reference evidence="4 5" key="2">
    <citation type="journal article" date="2023" name="ChemBioChem">
        <title>Acyltransferase Domain Exchange between Two Independent Type I Polyketide Synthases in the Same Producer Strain of Macrolide Antibiotics.</title>
        <authorList>
            <person name="Kudo F."/>
            <person name="Kishikawa K."/>
            <person name="Tsuboi K."/>
            <person name="Kido T."/>
            <person name="Usui T."/>
            <person name="Hashimoto J."/>
            <person name="Shin-Ya K."/>
            <person name="Miyanaga A."/>
            <person name="Eguchi T."/>
        </authorList>
    </citation>
    <scope>NUCLEOTIDE SEQUENCE [LARGE SCALE GENOMIC DNA]</scope>
    <source>
        <strain evidence="4 5">A-8890</strain>
    </source>
</reference>
<keyword evidence="2" id="KW-0812">Transmembrane</keyword>
<feature type="transmembrane region" description="Helical" evidence="2">
    <location>
        <begin position="639"/>
        <end position="663"/>
    </location>
</feature>
<feature type="transmembrane region" description="Helical" evidence="2">
    <location>
        <begin position="458"/>
        <end position="482"/>
    </location>
</feature>
<keyword evidence="2" id="KW-1133">Transmembrane helix</keyword>
<evidence type="ECO:0000259" key="3">
    <source>
        <dbReference type="PROSITE" id="PS50837"/>
    </source>
</evidence>
<dbReference type="PROSITE" id="PS50837">
    <property type="entry name" value="NACHT"/>
    <property type="match status" value="1"/>
</dbReference>
<accession>A0ABM7FGG6</accession>
<dbReference type="InterPro" id="IPR007111">
    <property type="entry name" value="NACHT_NTPase"/>
</dbReference>
<feature type="transmembrane region" description="Helical" evidence="2">
    <location>
        <begin position="516"/>
        <end position="533"/>
    </location>
</feature>
<proteinExistence type="predicted"/>
<sequence length="713" mass="78117">MTDVSPEPDESPDITVNNEISGGTFNGPVTQVGTQNNHTHLYGAPGRSPEDVLADEVRYRWQPELEQRGLVGKRRLPVHWTTARDSLMDHWENICDVPLGEKAVPLVLAGNLRETAAIAEVYRRVPTRRLVVLGEAGSGKSSLSLLLVLELLKHPSPGEPVPEIFSLGSWNPEEPLETWLTGLLIRDHPNLARPAAGGGTLAAELLRKRRVLPVLDGFDEIAKGLRVKALKRLSRIDMPLVLTSRTGQYASATDGTRGLERAAAIRLTPLVPEDSAEYLESGSAKVVKPEWKEVLARLSDPAGARATKDLRRVLTTPLMVALARDIYRERPGGADGSRPEGARRSPNELLRKGRFRTRESIEEHLLSSFVPAAYEDKQVHGAKRVGWDPERAEHWLGYLAEHLAGRTDLTWWELGTSMSRRARTAVIAFMAGLSMALTTAIGNIPVNLVATSYGLGFAIRRGLVVGLLHGLVFGLALGYVYWRADGTDSELLKPRPVRARLFTRDRRPDKGFSHKVVLGSLLGFGIALAFVLMDRLLLPSAGLDDGLGGGLVAAAQFPLTIGLSAGIAMALMAWLETPVKWKKSPSCADLLRENRANVISHLLGWALVCGLVAGLGATFTETPLRSLQLGLVFGIEGAFGAGLGYGLCLTAWGQWVALARIWLPLTGRLPWRLVAFLEDACDRDVLRRAGAVYQFRHARLQDHLRVRRDLSRR</sequence>
<dbReference type="Gene3D" id="3.40.50.300">
    <property type="entry name" value="P-loop containing nucleotide triphosphate hydrolases"/>
    <property type="match status" value="1"/>
</dbReference>
<feature type="transmembrane region" description="Helical" evidence="2">
    <location>
        <begin position="596"/>
        <end position="619"/>
    </location>
</feature>
<keyword evidence="5" id="KW-1185">Reference proteome</keyword>
<dbReference type="RefSeq" id="WP_286255591.1">
    <property type="nucleotide sequence ID" value="NZ_AP018448.1"/>
</dbReference>
<evidence type="ECO:0000313" key="4">
    <source>
        <dbReference type="EMBL" id="BBC35361.1"/>
    </source>
</evidence>
<dbReference type="InterPro" id="IPR027417">
    <property type="entry name" value="P-loop_NTPase"/>
</dbReference>
<gene>
    <name evidence="4" type="ORF">SGFS_066550</name>
</gene>
<feature type="transmembrane region" description="Helical" evidence="2">
    <location>
        <begin position="425"/>
        <end position="446"/>
    </location>
</feature>
<keyword evidence="2" id="KW-0472">Membrane</keyword>
<dbReference type="Proteomes" id="UP001321542">
    <property type="component" value="Chromosome"/>
</dbReference>
<feature type="region of interest" description="Disordered" evidence="1">
    <location>
        <begin position="1"/>
        <end position="26"/>
    </location>
</feature>
<dbReference type="EMBL" id="AP018448">
    <property type="protein sequence ID" value="BBC35361.1"/>
    <property type="molecule type" value="Genomic_DNA"/>
</dbReference>
<protein>
    <recommendedName>
        <fullName evidence="3">NACHT domain-containing protein</fullName>
    </recommendedName>
</protein>
<feature type="domain" description="NACHT" evidence="3">
    <location>
        <begin position="128"/>
        <end position="221"/>
    </location>
</feature>
<name>A0ABM7FGG6_9ACTN</name>
<feature type="transmembrane region" description="Helical" evidence="2">
    <location>
        <begin position="553"/>
        <end position="575"/>
    </location>
</feature>
<evidence type="ECO:0000256" key="1">
    <source>
        <dbReference type="SAM" id="MobiDB-lite"/>
    </source>
</evidence>
<evidence type="ECO:0000256" key="2">
    <source>
        <dbReference type="SAM" id="Phobius"/>
    </source>
</evidence>
<organism evidence="4 5">
    <name type="scientific">Streptomyces graminofaciens</name>
    <dbReference type="NCBI Taxonomy" id="68212"/>
    <lineage>
        <taxon>Bacteria</taxon>
        <taxon>Bacillati</taxon>
        <taxon>Actinomycetota</taxon>
        <taxon>Actinomycetes</taxon>
        <taxon>Kitasatosporales</taxon>
        <taxon>Streptomycetaceae</taxon>
        <taxon>Streptomyces</taxon>
    </lineage>
</organism>
<feature type="compositionally biased region" description="Polar residues" evidence="1">
    <location>
        <begin position="14"/>
        <end position="26"/>
    </location>
</feature>
<feature type="compositionally biased region" description="Acidic residues" evidence="1">
    <location>
        <begin position="1"/>
        <end position="12"/>
    </location>
</feature>
<evidence type="ECO:0000313" key="5">
    <source>
        <dbReference type="Proteomes" id="UP001321542"/>
    </source>
</evidence>
<feature type="region of interest" description="Disordered" evidence="1">
    <location>
        <begin position="329"/>
        <end position="349"/>
    </location>
</feature>
<reference evidence="4 5" key="1">
    <citation type="journal article" date="2010" name="ChemBioChem">
        <title>Cloning and characterization of the biosynthetic gene cluster of 16-membered macrolide antibiotic FD-891: involvement of a dual functional cytochrome P450 monooxygenase catalyzing epoxidation and hydroxylation.</title>
        <authorList>
            <person name="Kudo F."/>
            <person name="Motegi A."/>
            <person name="Mizoue K."/>
            <person name="Eguchi T."/>
        </authorList>
    </citation>
    <scope>NUCLEOTIDE SEQUENCE [LARGE SCALE GENOMIC DNA]</scope>
    <source>
        <strain evidence="4 5">A-8890</strain>
    </source>
</reference>
<dbReference type="Pfam" id="PF05729">
    <property type="entry name" value="NACHT"/>
    <property type="match status" value="1"/>
</dbReference>